<keyword evidence="3 5" id="KW-0326">Glycosidase</keyword>
<sequence length="517" mass="58020">MEASVIHPFAPTTEDIFRYRYQHGTNLGSIFVLEKWLHRSMHEKGSNGSSELSAVTQSLKQNGLEATRLKWERHWQSALNEADIDWLKNVARCNSIRLPIGYYTLGPSFCAKTPFEGEPAEVYASAWNSVKKIIEDCYHHGIGVLLDLHALPGGANTDSHSGTDSGKAELWKVDHYLSIATECVTFLLLEVASNKMSNVIGIELCNEPSWGAASEVWKWYDQVLTLANEIDPSIPIYIGDCWNLPATLDYASKRNTFGTADTPLPNPVIVDSHKYYTFTAKDHSQSPQQIITRVKNSLGVVSQKQGNIFGRKTAVAVYIGEYSCTMDAKTWNKVNSSERPALTRAFGNAQSEKWQSKTSGSAFWTFKMDWMDGGDWGFKQQVKTGSVLPPVGLTLTKSDIISKSERAQAQKKNLRDTALSQHVGHWKKTAPSQKFEHWRYENGWDLGFGDAMAFFCARINGTIPDTHQEAGGDKIGALELWIRKRMVSTGQLTSTFGWEWEHGYRKGVRDFYQVVSI</sequence>
<comment type="similarity">
    <text evidence="1 5">Belongs to the glycosyl hydrolase 5 (cellulase A) family.</text>
</comment>
<organism evidence="7 8">
    <name type="scientific">Talaromyces islandicus</name>
    <name type="common">Penicillium islandicum</name>
    <dbReference type="NCBI Taxonomy" id="28573"/>
    <lineage>
        <taxon>Eukaryota</taxon>
        <taxon>Fungi</taxon>
        <taxon>Dikarya</taxon>
        <taxon>Ascomycota</taxon>
        <taxon>Pezizomycotina</taxon>
        <taxon>Eurotiomycetes</taxon>
        <taxon>Eurotiomycetidae</taxon>
        <taxon>Eurotiales</taxon>
        <taxon>Trichocomaceae</taxon>
        <taxon>Talaromyces</taxon>
        <taxon>Talaromyces sect. Islandici</taxon>
    </lineage>
</organism>
<evidence type="ECO:0000256" key="3">
    <source>
        <dbReference type="ARBA" id="ARBA00023295"/>
    </source>
</evidence>
<dbReference type="GO" id="GO:0071555">
    <property type="term" value="P:cell wall organization"/>
    <property type="evidence" value="ECO:0007669"/>
    <property type="project" value="UniProtKB-KW"/>
</dbReference>
<keyword evidence="8" id="KW-1185">Reference proteome</keyword>
<dbReference type="OMA" id="GWFFWTL"/>
<evidence type="ECO:0000256" key="1">
    <source>
        <dbReference type="ARBA" id="ARBA00005641"/>
    </source>
</evidence>
<evidence type="ECO:0000256" key="2">
    <source>
        <dbReference type="ARBA" id="ARBA00022801"/>
    </source>
</evidence>
<dbReference type="InterPro" id="IPR050386">
    <property type="entry name" value="Glycosyl_hydrolase_5"/>
</dbReference>
<keyword evidence="4" id="KW-0961">Cell wall biogenesis/degradation</keyword>
<accession>A0A0U1LQW9</accession>
<dbReference type="GO" id="GO:0009251">
    <property type="term" value="P:glucan catabolic process"/>
    <property type="evidence" value="ECO:0007669"/>
    <property type="project" value="TreeGrafter"/>
</dbReference>
<dbReference type="SUPFAM" id="SSF51445">
    <property type="entry name" value="(Trans)glycosidases"/>
    <property type="match status" value="1"/>
</dbReference>
<dbReference type="AlphaFoldDB" id="A0A0U1LQW9"/>
<evidence type="ECO:0000256" key="5">
    <source>
        <dbReference type="RuleBase" id="RU361153"/>
    </source>
</evidence>
<evidence type="ECO:0000313" key="8">
    <source>
        <dbReference type="Proteomes" id="UP000054383"/>
    </source>
</evidence>
<dbReference type="Gene3D" id="3.20.20.80">
    <property type="entry name" value="Glycosidases"/>
    <property type="match status" value="1"/>
</dbReference>
<evidence type="ECO:0000259" key="6">
    <source>
        <dbReference type="Pfam" id="PF00150"/>
    </source>
</evidence>
<dbReference type="InterPro" id="IPR017853">
    <property type="entry name" value="GH"/>
</dbReference>
<dbReference type="Pfam" id="PF00150">
    <property type="entry name" value="Cellulase"/>
    <property type="match status" value="1"/>
</dbReference>
<dbReference type="EMBL" id="CVMT01000002">
    <property type="protein sequence ID" value="CRG85791.1"/>
    <property type="molecule type" value="Genomic_DNA"/>
</dbReference>
<dbReference type="GO" id="GO:0005737">
    <property type="term" value="C:cytoplasm"/>
    <property type="evidence" value="ECO:0007669"/>
    <property type="project" value="UniProtKB-ARBA"/>
</dbReference>
<dbReference type="STRING" id="28573.A0A0U1LQW9"/>
<dbReference type="OrthoDB" id="1887033at2759"/>
<dbReference type="PANTHER" id="PTHR31297:SF43">
    <property type="entry name" value="GLUCAN 1,3-BETA-GLUCOSIDASE 3"/>
    <property type="match status" value="1"/>
</dbReference>
<dbReference type="GO" id="GO:0005576">
    <property type="term" value="C:extracellular region"/>
    <property type="evidence" value="ECO:0007669"/>
    <property type="project" value="TreeGrafter"/>
</dbReference>
<reference evidence="7 8" key="1">
    <citation type="submission" date="2015-04" db="EMBL/GenBank/DDBJ databases">
        <authorList>
            <person name="Syromyatnikov M.Y."/>
            <person name="Popov V.N."/>
        </authorList>
    </citation>
    <scope>NUCLEOTIDE SEQUENCE [LARGE SCALE GENOMIC DNA]</scope>
    <source>
        <strain evidence="7">WF-38-12</strain>
    </source>
</reference>
<dbReference type="InterPro" id="IPR018087">
    <property type="entry name" value="Glyco_hydro_5_CS"/>
</dbReference>
<dbReference type="FunFam" id="3.20.20.80:FF:000100">
    <property type="entry name" value="Glycoside hydrolase superfamily"/>
    <property type="match status" value="1"/>
</dbReference>
<dbReference type="PROSITE" id="PS00659">
    <property type="entry name" value="GLYCOSYL_HYDROL_F5"/>
    <property type="match status" value="1"/>
</dbReference>
<gene>
    <name evidence="7" type="ORF">PISL3812_02805</name>
</gene>
<dbReference type="Proteomes" id="UP000054383">
    <property type="component" value="Unassembled WGS sequence"/>
</dbReference>
<protein>
    <recommendedName>
        <fullName evidence="6">Glycoside hydrolase family 5 domain-containing protein</fullName>
    </recommendedName>
</protein>
<dbReference type="GO" id="GO:0009986">
    <property type="term" value="C:cell surface"/>
    <property type="evidence" value="ECO:0007669"/>
    <property type="project" value="TreeGrafter"/>
</dbReference>
<dbReference type="InterPro" id="IPR001547">
    <property type="entry name" value="Glyco_hydro_5"/>
</dbReference>
<evidence type="ECO:0000256" key="4">
    <source>
        <dbReference type="ARBA" id="ARBA00023316"/>
    </source>
</evidence>
<feature type="domain" description="Glycoside hydrolase family 5" evidence="6">
    <location>
        <begin position="72"/>
        <end position="325"/>
    </location>
</feature>
<name>A0A0U1LQW9_TALIS</name>
<dbReference type="PANTHER" id="PTHR31297">
    <property type="entry name" value="GLUCAN ENDO-1,6-BETA-GLUCOSIDASE B"/>
    <property type="match status" value="1"/>
</dbReference>
<dbReference type="GO" id="GO:0046557">
    <property type="term" value="F:glucan endo-1,6-beta-glucosidase activity"/>
    <property type="evidence" value="ECO:0007669"/>
    <property type="project" value="TreeGrafter"/>
</dbReference>
<proteinExistence type="inferred from homology"/>
<evidence type="ECO:0000313" key="7">
    <source>
        <dbReference type="EMBL" id="CRG85791.1"/>
    </source>
</evidence>
<keyword evidence="2 5" id="KW-0378">Hydrolase</keyword>